<comment type="similarity">
    <text evidence="2 20">Belongs to the glycosyl hydrolase 22 family.</text>
</comment>
<evidence type="ECO:0000256" key="6">
    <source>
        <dbReference type="ARBA" id="ARBA00022824"/>
    </source>
</evidence>
<comment type="function">
    <text evidence="14">Involved in transport of proteins from the cis/medial-Golgi to the trans-Golgi network.</text>
</comment>
<dbReference type="PROSITE" id="PS51348">
    <property type="entry name" value="GLYCOSYL_HYDROL_F22_2"/>
    <property type="match status" value="1"/>
</dbReference>
<dbReference type="AlphaFoldDB" id="A0A4W2GPE6"/>
<dbReference type="GO" id="GO:0005794">
    <property type="term" value="C:Golgi apparatus"/>
    <property type="evidence" value="ECO:0007669"/>
    <property type="project" value="UniProtKB-SubCell"/>
</dbReference>
<dbReference type="InterPro" id="IPR001916">
    <property type="entry name" value="Glyco_hydro_22"/>
</dbReference>
<dbReference type="SUPFAM" id="SSF53955">
    <property type="entry name" value="Lysozyme-like"/>
    <property type="match status" value="1"/>
</dbReference>
<dbReference type="GO" id="GO:0000149">
    <property type="term" value="F:SNARE binding"/>
    <property type="evidence" value="ECO:0007669"/>
    <property type="project" value="TreeGrafter"/>
</dbReference>
<keyword evidence="8" id="KW-1133">Transmembrane helix</keyword>
<dbReference type="FunFam" id="1.20.5.110:FF:000044">
    <property type="entry name" value="Golgi SNAP receptor complex member 2"/>
    <property type="match status" value="1"/>
</dbReference>
<dbReference type="GO" id="GO:0015031">
    <property type="term" value="P:protein transport"/>
    <property type="evidence" value="ECO:0007669"/>
    <property type="project" value="UniProtKB-KW"/>
</dbReference>
<evidence type="ECO:0000256" key="2">
    <source>
        <dbReference type="ARBA" id="ARBA00010859"/>
    </source>
</evidence>
<dbReference type="Pfam" id="PF00062">
    <property type="entry name" value="Lys"/>
    <property type="match status" value="1"/>
</dbReference>
<keyword evidence="13" id="KW-1015">Disulfide bond</keyword>
<dbReference type="PANTHER" id="PTHR21230">
    <property type="entry name" value="VESICLE TRANSPORT V-SNARE PROTEIN VTI1-RELATED"/>
    <property type="match status" value="1"/>
</dbReference>
<dbReference type="CDD" id="cd15863">
    <property type="entry name" value="SNARE_GS27"/>
    <property type="match status" value="1"/>
</dbReference>
<evidence type="ECO:0000256" key="15">
    <source>
        <dbReference type="ARBA" id="ARBA00037862"/>
    </source>
</evidence>
<dbReference type="GO" id="GO:0005789">
    <property type="term" value="C:endoplasmic reticulum membrane"/>
    <property type="evidence" value="ECO:0007669"/>
    <property type="project" value="UniProtKB-SubCell"/>
</dbReference>
<dbReference type="GO" id="GO:0006891">
    <property type="term" value="P:intra-Golgi vesicle-mediated transport"/>
    <property type="evidence" value="ECO:0007669"/>
    <property type="project" value="TreeGrafter"/>
</dbReference>
<keyword evidence="12" id="KW-0472">Membrane</keyword>
<reference evidence="22" key="2">
    <citation type="submission" date="2025-08" db="UniProtKB">
        <authorList>
            <consortium name="Ensembl"/>
        </authorList>
    </citation>
    <scope>IDENTIFICATION</scope>
</reference>
<reference evidence="22 23" key="1">
    <citation type="submission" date="2018-11" db="EMBL/GenBank/DDBJ databases">
        <title>Haplotype-resolved cattle genomes.</title>
        <authorList>
            <person name="Low W.Y."/>
            <person name="Tearle R."/>
            <person name="Bickhart D.M."/>
            <person name="Rosen B.D."/>
            <person name="Koren S."/>
            <person name="Rhie A."/>
            <person name="Hiendleder S."/>
            <person name="Phillippy A.M."/>
            <person name="Smith T.P.L."/>
            <person name="Williams J.L."/>
        </authorList>
    </citation>
    <scope>NUCLEOTIDE SEQUENCE [LARGE SCALE GENOMIC DNA]</scope>
</reference>
<dbReference type="GO" id="GO:0031201">
    <property type="term" value="C:SNARE complex"/>
    <property type="evidence" value="ECO:0007669"/>
    <property type="project" value="TreeGrafter"/>
</dbReference>
<dbReference type="GO" id="GO:0005484">
    <property type="term" value="F:SNAP receptor activity"/>
    <property type="evidence" value="ECO:0007669"/>
    <property type="project" value="TreeGrafter"/>
</dbReference>
<gene>
    <name evidence="22" type="primary">LYZL6</name>
</gene>
<keyword evidence="9" id="KW-0007">Acetylation</keyword>
<dbReference type="PANTHER" id="PTHR21230:SF1">
    <property type="entry name" value="GOLGI SNAP RECEPTOR COMPLEX MEMBER 2"/>
    <property type="match status" value="1"/>
</dbReference>
<keyword evidence="10" id="KW-0333">Golgi apparatus</keyword>
<evidence type="ECO:0000256" key="3">
    <source>
        <dbReference type="ARBA" id="ARBA00022448"/>
    </source>
</evidence>
<dbReference type="FunFam" id="1.20.58.400:FF:000004">
    <property type="entry name" value="Golgi SNAP receptor complex member 2 isoform X1"/>
    <property type="match status" value="1"/>
</dbReference>
<dbReference type="InterPro" id="IPR023346">
    <property type="entry name" value="Lysozyme-like_dom_sf"/>
</dbReference>
<dbReference type="PRINTS" id="PR00135">
    <property type="entry name" value="LYZLACT"/>
</dbReference>
<evidence type="ECO:0000256" key="16">
    <source>
        <dbReference type="ARBA" id="ARBA00038172"/>
    </source>
</evidence>
<evidence type="ECO:0000256" key="12">
    <source>
        <dbReference type="ARBA" id="ARBA00023136"/>
    </source>
</evidence>
<evidence type="ECO:0000256" key="18">
    <source>
        <dbReference type="ARBA" id="ARBA00076985"/>
    </source>
</evidence>
<evidence type="ECO:0000256" key="1">
    <source>
        <dbReference type="ARBA" id="ARBA00004586"/>
    </source>
</evidence>
<keyword evidence="11" id="KW-0175">Coiled coil</keyword>
<evidence type="ECO:0000256" key="9">
    <source>
        <dbReference type="ARBA" id="ARBA00022990"/>
    </source>
</evidence>
<dbReference type="GeneTree" id="ENSGT00940000161690"/>
<keyword evidence="6" id="KW-0256">Endoplasmic reticulum</keyword>
<keyword evidence="3" id="KW-0813">Transport</keyword>
<dbReference type="Pfam" id="PF12352">
    <property type="entry name" value="V-SNARE_C"/>
    <property type="match status" value="1"/>
</dbReference>
<dbReference type="Gene3D" id="1.10.530.10">
    <property type="match status" value="1"/>
</dbReference>
<dbReference type="CDD" id="cd16897">
    <property type="entry name" value="LYZ_C"/>
    <property type="match status" value="1"/>
</dbReference>
<evidence type="ECO:0000256" key="20">
    <source>
        <dbReference type="RuleBase" id="RU004440"/>
    </source>
</evidence>
<evidence type="ECO:0000256" key="11">
    <source>
        <dbReference type="ARBA" id="ARBA00023054"/>
    </source>
</evidence>
<proteinExistence type="inferred from homology"/>
<dbReference type="GO" id="GO:0006906">
    <property type="term" value="P:vesicle fusion"/>
    <property type="evidence" value="ECO:0007669"/>
    <property type="project" value="TreeGrafter"/>
</dbReference>
<evidence type="ECO:0000256" key="8">
    <source>
        <dbReference type="ARBA" id="ARBA00022989"/>
    </source>
</evidence>
<sequence>MARVGTALAGRGGGSCDRKPEAGRGAVRTCSVEAGAGPGGAGNMEPLYQQTHKHVHEIQSHMGRLETADKQALHLVENEIQASIDQIFSQLERLEILSSKEPPHKRQNAKLRVDQLKYDVQHLQTALRNFQHRRYAREQQERQREELLSRTFTTNDSDTTIPMDESLQFNSSLQKIHHGMDDLIGGGHSILEGLRAQRVTLKGTQKKILDIANMLGLSNTVMRLIEKRAFQDKYFMIDSPGEDQQAVWETPGPTGPPPLTLHRASSPPRMTSPLLISLASCLVAVNQASLIGRCDLAKVLHQEDLDGFEGYSLTDWLCLAFVESDFNITKVNENTDGSFDYGIFQINSHYWCNDYQSHTENNCQVDCQGLARAPGWER</sequence>
<accession>A0A4W2GPE6</accession>
<evidence type="ECO:0000256" key="10">
    <source>
        <dbReference type="ARBA" id="ARBA00023034"/>
    </source>
</evidence>
<dbReference type="FunFam" id="1.10.530.10:FF:000001">
    <property type="entry name" value="Lysozyme C"/>
    <property type="match status" value="1"/>
</dbReference>
<dbReference type="Proteomes" id="UP000429181">
    <property type="component" value="Chromosome 19"/>
</dbReference>
<evidence type="ECO:0000256" key="4">
    <source>
        <dbReference type="ARBA" id="ARBA00022692"/>
    </source>
</evidence>
<keyword evidence="5" id="KW-0732">Signal</keyword>
<dbReference type="Ensembl" id="ENSBIXT00005050312.1">
    <property type="protein sequence ID" value="ENSBIXP00005020404.1"/>
    <property type="gene ID" value="ENSBIXG00005004036.1"/>
</dbReference>
<evidence type="ECO:0000256" key="13">
    <source>
        <dbReference type="ARBA" id="ARBA00023157"/>
    </source>
</evidence>
<comment type="subcellular location">
    <subcellularLocation>
        <location evidence="1">Endoplasmic reticulum membrane</location>
    </subcellularLocation>
    <subcellularLocation>
        <location evidence="15">Golgi apparatus</location>
        <location evidence="15">cis-Golgi network membrane</location>
        <topology evidence="15">Single-pass type IV membrane protein</topology>
    </subcellularLocation>
</comment>
<keyword evidence="7" id="KW-0653">Protein transport</keyword>
<organism evidence="22 23">
    <name type="scientific">Bos indicus x Bos taurus</name>
    <name type="common">Hybrid cattle</name>
    <dbReference type="NCBI Taxonomy" id="30522"/>
    <lineage>
        <taxon>Eukaryota</taxon>
        <taxon>Metazoa</taxon>
        <taxon>Chordata</taxon>
        <taxon>Craniata</taxon>
        <taxon>Vertebrata</taxon>
        <taxon>Euteleostomi</taxon>
        <taxon>Mammalia</taxon>
        <taxon>Eutheria</taxon>
        <taxon>Laurasiatheria</taxon>
        <taxon>Artiodactyla</taxon>
        <taxon>Ruminantia</taxon>
        <taxon>Pecora</taxon>
        <taxon>Bovidae</taxon>
        <taxon>Bovinae</taxon>
        <taxon>Bos</taxon>
    </lineage>
</organism>
<evidence type="ECO:0000313" key="23">
    <source>
        <dbReference type="Proteomes" id="UP000429181"/>
    </source>
</evidence>
<evidence type="ECO:0000256" key="14">
    <source>
        <dbReference type="ARBA" id="ARBA00037078"/>
    </source>
</evidence>
<evidence type="ECO:0000313" key="22">
    <source>
        <dbReference type="Ensembl" id="ENSBIXP00005020404.1"/>
    </source>
</evidence>
<name>A0A4W2GPE6_BOBOX</name>
<feature type="region of interest" description="Disordered" evidence="21">
    <location>
        <begin position="1"/>
        <end position="25"/>
    </location>
</feature>
<evidence type="ECO:0000256" key="7">
    <source>
        <dbReference type="ARBA" id="ARBA00022927"/>
    </source>
</evidence>
<dbReference type="SUPFAM" id="SSF58038">
    <property type="entry name" value="SNARE fusion complex"/>
    <property type="match status" value="1"/>
</dbReference>
<keyword evidence="4" id="KW-0812">Transmembrane</keyword>
<evidence type="ECO:0000256" key="17">
    <source>
        <dbReference type="ARBA" id="ARBA00072070"/>
    </source>
</evidence>
<evidence type="ECO:0000256" key="5">
    <source>
        <dbReference type="ARBA" id="ARBA00022729"/>
    </source>
</evidence>
<evidence type="ECO:0000256" key="21">
    <source>
        <dbReference type="SAM" id="MobiDB-lite"/>
    </source>
</evidence>
<dbReference type="GO" id="GO:0031902">
    <property type="term" value="C:late endosome membrane"/>
    <property type="evidence" value="ECO:0007669"/>
    <property type="project" value="TreeGrafter"/>
</dbReference>
<comment type="similarity">
    <text evidence="16">Belongs to the GOSR2 family.</text>
</comment>
<dbReference type="GO" id="GO:0012507">
    <property type="term" value="C:ER to Golgi transport vesicle membrane"/>
    <property type="evidence" value="ECO:0007669"/>
    <property type="project" value="TreeGrafter"/>
</dbReference>
<dbReference type="SMART" id="SM00263">
    <property type="entry name" value="LYZ1"/>
    <property type="match status" value="1"/>
</dbReference>
<evidence type="ECO:0000256" key="19">
    <source>
        <dbReference type="ARBA" id="ARBA00080151"/>
    </source>
</evidence>
<protein>
    <recommendedName>
        <fullName evidence="17">Golgi SNAP receptor complex member 2</fullName>
    </recommendedName>
    <alternativeName>
        <fullName evidence="18">27 kDa Golgi SNARE protein</fullName>
    </alternativeName>
    <alternativeName>
        <fullName evidence="19">Membrin</fullName>
    </alternativeName>
</protein>